<feature type="chain" id="PRO_5017316511" description="WxL domain-containing protein" evidence="2">
    <location>
        <begin position="31"/>
        <end position="293"/>
    </location>
</feature>
<feature type="region of interest" description="Disordered" evidence="1">
    <location>
        <begin position="117"/>
        <end position="140"/>
    </location>
</feature>
<evidence type="ECO:0000259" key="3">
    <source>
        <dbReference type="Pfam" id="PF13731"/>
    </source>
</evidence>
<dbReference type="AlphaFoldDB" id="A0A386PWM0"/>
<dbReference type="EMBL" id="CP031933">
    <property type="protein sequence ID" value="AYE38960.1"/>
    <property type="molecule type" value="Genomic_DNA"/>
</dbReference>
<reference evidence="5" key="1">
    <citation type="submission" date="2018-08" db="EMBL/GenBank/DDBJ databases">
        <title>Genome of Lactobacillus sp. HBUAS52074.</title>
        <authorList>
            <person name="Guo Z."/>
            <person name="Zhang Z.D."/>
        </authorList>
    </citation>
    <scope>NUCLEOTIDE SEQUENCE [LARGE SCALE GENOMIC DNA]</scope>
    <source>
        <strain evidence="5">HBUAS52074</strain>
    </source>
</reference>
<dbReference type="OrthoDB" id="2149740at2"/>
<feature type="region of interest" description="Disordered" evidence="1">
    <location>
        <begin position="39"/>
        <end position="58"/>
    </location>
</feature>
<organism evidence="4 5">
    <name type="scientific">Companilactobacillus zhachilii</name>
    <dbReference type="NCBI Taxonomy" id="2304606"/>
    <lineage>
        <taxon>Bacteria</taxon>
        <taxon>Bacillati</taxon>
        <taxon>Bacillota</taxon>
        <taxon>Bacilli</taxon>
        <taxon>Lactobacillales</taxon>
        <taxon>Lactobacillaceae</taxon>
        <taxon>Companilactobacillus</taxon>
    </lineage>
</organism>
<protein>
    <recommendedName>
        <fullName evidence="3">WxL domain-containing protein</fullName>
    </recommendedName>
</protein>
<sequence length="293" mass="29228">MKLSRNVLVGSLAVSGMVLGALAPAVTAQAAKTSGVVDSTTGEVSQTKDASGMENAGQLGNTDSKLAIAYTNADNSVTGPAAAYSNASVNVVSGVLILDQVPDFNFGTAASGSVKGLVDNSKGSQNTSNTTATDGTAAVDGNDKGALQVIESRNALSGFTVSASLGSFQDAKGNAVVGSNDAKDPFILNLNPANMTLNGKDYMNSTTPFQTAKANIATTDKEAAPVMAVAEGQTGYTTGTYAADLNTGDLVSLSVPSGINAGEQKVQSLNSTITWTLAATPKTGAGTDTGTGN</sequence>
<gene>
    <name evidence="4" type="ORF">D1B17_10100</name>
</gene>
<dbReference type="Proteomes" id="UP000267208">
    <property type="component" value="Chromosome"/>
</dbReference>
<proteinExistence type="predicted"/>
<accession>A0A386PWM0</accession>
<keyword evidence="5" id="KW-1185">Reference proteome</keyword>
<evidence type="ECO:0000313" key="4">
    <source>
        <dbReference type="EMBL" id="AYE38960.1"/>
    </source>
</evidence>
<dbReference type="Pfam" id="PF13731">
    <property type="entry name" value="WxL"/>
    <property type="match status" value="1"/>
</dbReference>
<feature type="signal peptide" evidence="2">
    <location>
        <begin position="1"/>
        <end position="30"/>
    </location>
</feature>
<evidence type="ECO:0000313" key="5">
    <source>
        <dbReference type="Proteomes" id="UP000267208"/>
    </source>
</evidence>
<dbReference type="KEGG" id="lzh:D1B17_10100"/>
<dbReference type="InterPro" id="IPR027994">
    <property type="entry name" value="WxL_dom"/>
</dbReference>
<feature type="domain" description="WxL" evidence="3">
    <location>
        <begin position="89"/>
        <end position="281"/>
    </location>
</feature>
<evidence type="ECO:0000256" key="1">
    <source>
        <dbReference type="SAM" id="MobiDB-lite"/>
    </source>
</evidence>
<evidence type="ECO:0000256" key="2">
    <source>
        <dbReference type="SAM" id="SignalP"/>
    </source>
</evidence>
<dbReference type="RefSeq" id="WP_120143185.1">
    <property type="nucleotide sequence ID" value="NZ_CP031933.2"/>
</dbReference>
<feature type="compositionally biased region" description="Polar residues" evidence="1">
    <location>
        <begin position="39"/>
        <end position="49"/>
    </location>
</feature>
<feature type="compositionally biased region" description="Low complexity" evidence="1">
    <location>
        <begin position="129"/>
        <end position="140"/>
    </location>
</feature>
<name>A0A386PWM0_9LACO</name>
<keyword evidence="2" id="KW-0732">Signal</keyword>